<protein>
    <submittedName>
        <fullName evidence="1">Wsv402</fullName>
    </submittedName>
</protein>
<organism evidence="1">
    <name type="scientific">White spot syndrome virus</name>
    <name type="common">WSSV</name>
    <name type="synonym">White spot bacilliform virus</name>
    <dbReference type="NCBI Taxonomy" id="92652"/>
    <lineage>
        <taxon>Viruses</taxon>
        <taxon>Viruses incertae sedis</taxon>
        <taxon>Naldaviricetes</taxon>
        <taxon>Nimaviridae</taxon>
        <taxon>Whispovirus</taxon>
        <taxon>White spot syndrome virus</taxon>
    </lineage>
</organism>
<proteinExistence type="predicted"/>
<reference evidence="1" key="2">
    <citation type="journal article" name="FEMS Microbiol. Lett.">
        <title>Molecular variability and genetic structure of white spot syndrome virus strains from northwest Mexico based on the analysis of genomes.</title>
        <authorList>
            <person name="Parrilla-Taylor D.P."/>
            <person name="Vibanco-Perez N."/>
            <person name="Duran-Avelar M.J."/>
            <person name="Gomez-Gil B."/>
            <person name="Llera-Herrera R."/>
            <person name="Vazquez-Juarez R."/>
        </authorList>
    </citation>
    <scope>NUCLEOTIDE SEQUENCE</scope>
    <source>
        <strain evidence="1">LC1</strain>
    </source>
</reference>
<dbReference type="EMBL" id="MG432481">
    <property type="protein sequence ID" value="AWQ63498.1"/>
    <property type="molecule type" value="Genomic_DNA"/>
</dbReference>
<gene>
    <name evidence="1" type="primary">403</name>
</gene>
<reference evidence="1" key="1">
    <citation type="submission" date="2017-11" db="EMBL/GenBank/DDBJ databases">
        <authorList>
            <person name="Parrilla Taylor D.P."/>
            <person name="Vibanco-Perez N."/>
            <person name="Duran-Avelar Md.J."/>
            <person name="Gomez-Gil B."/>
            <person name="Llera-Herrera R."/>
            <person name="Vazquez-Juarez R."/>
        </authorList>
    </citation>
    <scope>NUCLEOTIDE SEQUENCE</scope>
    <source>
        <strain evidence="1">LC1</strain>
    </source>
</reference>
<organismHost>
    <name type="scientific">Crustacea</name>
    <name type="common">crustaceans</name>
    <dbReference type="NCBI Taxonomy" id="6657"/>
</organismHost>
<name>A0A2U9GFN1_WSSV</name>
<accession>A0A2U9GFN1</accession>
<sequence length="62" mass="6896">MCSCVYVGYGVLYSLIKNFKNFSAHSSLEGGPLARPDVKFGGWTAGSGQCQITQRCQKWYQK</sequence>
<evidence type="ECO:0000313" key="1">
    <source>
        <dbReference type="EMBL" id="AWQ63498.1"/>
    </source>
</evidence>